<gene>
    <name evidence="2" type="ORF">DERYTH_LOCUS1583</name>
</gene>
<comment type="caution">
    <text evidence="2">The sequence shown here is derived from an EMBL/GenBank/DDBJ whole genome shotgun (WGS) entry which is preliminary data.</text>
</comment>
<evidence type="ECO:0000256" key="1">
    <source>
        <dbReference type="SAM" id="MobiDB-lite"/>
    </source>
</evidence>
<dbReference type="OrthoDB" id="10527092at2759"/>
<dbReference type="AlphaFoldDB" id="A0A9N8W6D7"/>
<evidence type="ECO:0000313" key="2">
    <source>
        <dbReference type="EMBL" id="CAG8473694.1"/>
    </source>
</evidence>
<accession>A0A9N8W6D7</accession>
<feature type="compositionally biased region" description="Basic and acidic residues" evidence="1">
    <location>
        <begin position="12"/>
        <end position="39"/>
    </location>
</feature>
<protein>
    <submittedName>
        <fullName evidence="2">19471_t:CDS:1</fullName>
    </submittedName>
</protein>
<dbReference type="EMBL" id="CAJVPY010000452">
    <property type="protein sequence ID" value="CAG8473694.1"/>
    <property type="molecule type" value="Genomic_DNA"/>
</dbReference>
<sequence>MSVQSTLSETNTNKENEKLNIKETRQGRESSRKWQKRAEETEEECETRLAKIRSRYHQKKANESAEQQIERNVQNANNIRNKHALETEEQRNKRNSQNVSNMCKKRGSNILQNTVNIVEDDELENNLERVDHELLNKFRDNISKFENKEYKTCEERFPSIDLFREEKSNSGSLVAESK</sequence>
<reference evidence="2" key="1">
    <citation type="submission" date="2021-06" db="EMBL/GenBank/DDBJ databases">
        <authorList>
            <person name="Kallberg Y."/>
            <person name="Tangrot J."/>
            <person name="Rosling A."/>
        </authorList>
    </citation>
    <scope>NUCLEOTIDE SEQUENCE</scope>
    <source>
        <strain evidence="2">MA453B</strain>
    </source>
</reference>
<proteinExistence type="predicted"/>
<evidence type="ECO:0000313" key="3">
    <source>
        <dbReference type="Proteomes" id="UP000789405"/>
    </source>
</evidence>
<feature type="region of interest" description="Disordered" evidence="1">
    <location>
        <begin position="1"/>
        <end position="43"/>
    </location>
</feature>
<name>A0A9N8W6D7_9GLOM</name>
<organism evidence="2 3">
    <name type="scientific">Dentiscutata erythropus</name>
    <dbReference type="NCBI Taxonomy" id="1348616"/>
    <lineage>
        <taxon>Eukaryota</taxon>
        <taxon>Fungi</taxon>
        <taxon>Fungi incertae sedis</taxon>
        <taxon>Mucoromycota</taxon>
        <taxon>Glomeromycotina</taxon>
        <taxon>Glomeromycetes</taxon>
        <taxon>Diversisporales</taxon>
        <taxon>Gigasporaceae</taxon>
        <taxon>Dentiscutata</taxon>
    </lineage>
</organism>
<feature type="compositionally biased region" description="Low complexity" evidence="1">
    <location>
        <begin position="1"/>
        <end position="11"/>
    </location>
</feature>
<keyword evidence="3" id="KW-1185">Reference proteome</keyword>
<dbReference type="Proteomes" id="UP000789405">
    <property type="component" value="Unassembled WGS sequence"/>
</dbReference>